<evidence type="ECO:0000313" key="1">
    <source>
        <dbReference type="EMBL" id="MBA6156825.1"/>
    </source>
</evidence>
<proteinExistence type="predicted"/>
<gene>
    <name evidence="1" type="ORF">H3Z83_09890</name>
</gene>
<dbReference type="EMBL" id="JACGLS010000004">
    <property type="protein sequence ID" value="MBA6156825.1"/>
    <property type="molecule type" value="Genomic_DNA"/>
</dbReference>
<evidence type="ECO:0000313" key="2">
    <source>
        <dbReference type="Proteomes" id="UP000563906"/>
    </source>
</evidence>
<dbReference type="Proteomes" id="UP000563906">
    <property type="component" value="Unassembled WGS sequence"/>
</dbReference>
<reference evidence="1 2" key="1">
    <citation type="submission" date="2020-07" db="EMBL/GenBank/DDBJ databases">
        <title>Bacterium isolated from marine sediment.</title>
        <authorList>
            <person name="Shang D."/>
            <person name="Du Z.-J."/>
        </authorList>
    </citation>
    <scope>NUCLEOTIDE SEQUENCE [LARGE SCALE GENOMIC DNA]</scope>
    <source>
        <strain evidence="1 2">S7007</strain>
    </source>
</reference>
<dbReference type="AlphaFoldDB" id="A0A839AP00"/>
<accession>A0A839AP00</accession>
<organism evidence="1 2">
    <name type="scientific">Tenacibaculum pelagium</name>
    <dbReference type="NCBI Taxonomy" id="2759527"/>
    <lineage>
        <taxon>Bacteria</taxon>
        <taxon>Pseudomonadati</taxon>
        <taxon>Bacteroidota</taxon>
        <taxon>Flavobacteriia</taxon>
        <taxon>Flavobacteriales</taxon>
        <taxon>Flavobacteriaceae</taxon>
        <taxon>Tenacibaculum</taxon>
    </lineage>
</organism>
<keyword evidence="2" id="KW-1185">Reference proteome</keyword>
<dbReference type="RefSeq" id="WP_182125325.1">
    <property type="nucleotide sequence ID" value="NZ_JACGLS010000004.1"/>
</dbReference>
<comment type="caution">
    <text evidence="1">The sequence shown here is derived from an EMBL/GenBank/DDBJ whole genome shotgun (WGS) entry which is preliminary data.</text>
</comment>
<protein>
    <submittedName>
        <fullName evidence="1">Uncharacterized protein</fullName>
    </submittedName>
</protein>
<name>A0A839AP00_9FLAO</name>
<sequence>MKKTTKTILTMILFLCLGGLFGYTVTSSIKGTDRSKKITEVLKDNCNCKEVNQIIYAKGVQFGSNGLSTEKGEYQLVDCKFSSAKKEAQKIQDLLLSKIKGFNKVDLLELEFINGDDSETIIIKNGKIQ</sequence>